<dbReference type="OrthoDB" id="8093873at2"/>
<feature type="region of interest" description="Disordered" evidence="1">
    <location>
        <begin position="1"/>
        <end position="39"/>
    </location>
</feature>
<keyword evidence="3" id="KW-1185">Reference proteome</keyword>
<proteinExistence type="predicted"/>
<reference evidence="2 3" key="1">
    <citation type="submission" date="2017-04" db="EMBL/GenBank/DDBJ databases">
        <authorList>
            <person name="Afonso C.L."/>
            <person name="Miller P.J."/>
            <person name="Scott M.A."/>
            <person name="Spackman E."/>
            <person name="Goraichik I."/>
            <person name="Dimitrov K.M."/>
            <person name="Suarez D.L."/>
            <person name="Swayne D.E."/>
        </authorList>
    </citation>
    <scope>NUCLEOTIDE SEQUENCE [LARGE SCALE GENOMIC DNA]</scope>
    <source>
        <strain evidence="2 3">B5P</strain>
    </source>
</reference>
<dbReference type="EMBL" id="FXBL01000004">
    <property type="protein sequence ID" value="SMH36065.1"/>
    <property type="molecule type" value="Genomic_DNA"/>
</dbReference>
<protein>
    <submittedName>
        <fullName evidence="2">Uncharacterized protein</fullName>
    </submittedName>
</protein>
<gene>
    <name evidence="2" type="ORF">SAMN02982922_1685</name>
</gene>
<dbReference type="RefSeq" id="WP_085463759.1">
    <property type="nucleotide sequence ID" value="NZ_FXBL01000004.1"/>
</dbReference>
<organism evidence="2 3">
    <name type="scientific">Mesorhizobium australicum</name>
    <dbReference type="NCBI Taxonomy" id="536018"/>
    <lineage>
        <taxon>Bacteria</taxon>
        <taxon>Pseudomonadati</taxon>
        <taxon>Pseudomonadota</taxon>
        <taxon>Alphaproteobacteria</taxon>
        <taxon>Hyphomicrobiales</taxon>
        <taxon>Phyllobacteriaceae</taxon>
        <taxon>Mesorhizobium</taxon>
    </lineage>
</organism>
<dbReference type="Proteomes" id="UP000193083">
    <property type="component" value="Unassembled WGS sequence"/>
</dbReference>
<accession>A0A1X7NEA2</accession>
<sequence length="245" mass="27108">MSNELVPFDRNSGAGIGGATDSFAGGAPARPTASGSVPSAARKAEIERVMSTDINAYFRDGLNREYEAILVAEQAAADPDSVNPVAPMDWQDGRNELSRSSAGLRLVQEWEGFGFRPMYVNAQRSAAAMVETLETRREQRAFMERFDRALSDECRYAIYNALATGKPTFVRPASQDLVAEFTSTDVGRDLVKEWGHDAPHNIAVVRERARRLFEALDVIDRDDFGDWFDALPKGQIKAVMKAMVR</sequence>
<dbReference type="AlphaFoldDB" id="A0A1X7NEA2"/>
<evidence type="ECO:0000313" key="3">
    <source>
        <dbReference type="Proteomes" id="UP000193083"/>
    </source>
</evidence>
<name>A0A1X7NEA2_9HYPH</name>
<evidence type="ECO:0000256" key="1">
    <source>
        <dbReference type="SAM" id="MobiDB-lite"/>
    </source>
</evidence>
<evidence type="ECO:0000313" key="2">
    <source>
        <dbReference type="EMBL" id="SMH36065.1"/>
    </source>
</evidence>